<gene>
    <name evidence="2" type="ORF">PoMZ_02897</name>
</gene>
<dbReference type="EMBL" id="CP034206">
    <property type="protein sequence ID" value="QBZ57959.1"/>
    <property type="molecule type" value="Genomic_DNA"/>
</dbReference>
<evidence type="ECO:0000313" key="2">
    <source>
        <dbReference type="EMBL" id="QBZ57959.1"/>
    </source>
</evidence>
<name>A0A4P7N5X0_PYROR</name>
<dbReference type="AlphaFoldDB" id="A0A4P7N5X0"/>
<reference evidence="2 3" key="1">
    <citation type="journal article" date="2019" name="Mol. Biol. Evol.">
        <title>Blast fungal genomes show frequent chromosomal changes, gene gains and losses, and effector gene turnover.</title>
        <authorList>
            <person name="Gomez Luciano L.B."/>
            <person name="Jason Tsai I."/>
            <person name="Chuma I."/>
            <person name="Tosa Y."/>
            <person name="Chen Y.H."/>
            <person name="Li J.Y."/>
            <person name="Li M.Y."/>
            <person name="Jade Lu M.Y."/>
            <person name="Nakayashiki H."/>
            <person name="Li W.H."/>
        </authorList>
    </citation>
    <scope>NUCLEOTIDE SEQUENCE [LARGE SCALE GENOMIC DNA]</scope>
    <source>
        <strain evidence="2">MZ5-1-6</strain>
    </source>
</reference>
<sequence>MWTTCSLQAQGPGTPQTPFLAFSRRGRKCLGETSPMQESILTEMAAFCSPYSKLMRSSTETNAFSGRFLRARRARFTVMIRPLVLTKSGISSWPCRRPDSTGSKTGSAGHVTSVRKIGRSAEGRGDCGFSRIYTFLFLDKPRHATLGPGASKRPEYSRFVDYGAISEQ</sequence>
<dbReference type="Proteomes" id="UP000294847">
    <property type="component" value="Chromosome 3"/>
</dbReference>
<evidence type="ECO:0000256" key="1">
    <source>
        <dbReference type="SAM" id="MobiDB-lite"/>
    </source>
</evidence>
<organism evidence="2 3">
    <name type="scientific">Pyricularia oryzae</name>
    <name type="common">Rice blast fungus</name>
    <name type="synonym">Magnaporthe oryzae</name>
    <dbReference type="NCBI Taxonomy" id="318829"/>
    <lineage>
        <taxon>Eukaryota</taxon>
        <taxon>Fungi</taxon>
        <taxon>Dikarya</taxon>
        <taxon>Ascomycota</taxon>
        <taxon>Pezizomycotina</taxon>
        <taxon>Sordariomycetes</taxon>
        <taxon>Sordariomycetidae</taxon>
        <taxon>Magnaporthales</taxon>
        <taxon>Pyriculariaceae</taxon>
        <taxon>Pyricularia</taxon>
    </lineage>
</organism>
<feature type="region of interest" description="Disordered" evidence="1">
    <location>
        <begin position="95"/>
        <end position="115"/>
    </location>
</feature>
<protein>
    <submittedName>
        <fullName evidence="2">Uncharacterized protein</fullName>
    </submittedName>
</protein>
<proteinExistence type="predicted"/>
<accession>A0A4P7N5X0</accession>
<evidence type="ECO:0000313" key="3">
    <source>
        <dbReference type="Proteomes" id="UP000294847"/>
    </source>
</evidence>